<protein>
    <submittedName>
        <fullName evidence="12">UPF0577 protein KIAA1324-like</fullName>
    </submittedName>
</protein>
<dbReference type="RefSeq" id="XP_031559408.1">
    <property type="nucleotide sequence ID" value="XM_031703548.1"/>
</dbReference>
<comment type="subcellular location">
    <subcellularLocation>
        <location evidence="1">Cell membrane</location>
        <topology evidence="1">Single-pass type I membrane protein</topology>
    </subcellularLocation>
</comment>
<dbReference type="PROSITE" id="PS51914">
    <property type="entry name" value="MRH"/>
    <property type="match status" value="1"/>
</dbReference>
<evidence type="ECO:0000256" key="8">
    <source>
        <dbReference type="SAM" id="Phobius"/>
    </source>
</evidence>
<keyword evidence="8" id="KW-0812">Transmembrane</keyword>
<proteinExistence type="inferred from homology"/>
<feature type="transmembrane region" description="Helical" evidence="8">
    <location>
        <begin position="927"/>
        <end position="948"/>
    </location>
</feature>
<dbReference type="SMART" id="SM01411">
    <property type="entry name" value="Ephrin_rec_like"/>
    <property type="match status" value="3"/>
</dbReference>
<evidence type="ECO:0000256" key="5">
    <source>
        <dbReference type="ARBA" id="ARBA00023157"/>
    </source>
</evidence>
<keyword evidence="11" id="KW-1185">Reference proteome</keyword>
<keyword evidence="5" id="KW-1015">Disulfide bond</keyword>
<dbReference type="Proteomes" id="UP000515163">
    <property type="component" value="Unplaced"/>
</dbReference>
<evidence type="ECO:0000313" key="11">
    <source>
        <dbReference type="Proteomes" id="UP000515163"/>
    </source>
</evidence>
<keyword evidence="4 9" id="KW-0732">Signal</keyword>
<keyword evidence="6" id="KW-0325">Glycoprotein</keyword>
<evidence type="ECO:0000256" key="3">
    <source>
        <dbReference type="ARBA" id="ARBA00022475"/>
    </source>
</evidence>
<dbReference type="Pfam" id="PF07699">
    <property type="entry name" value="Ephrin_rec_like"/>
    <property type="match status" value="2"/>
</dbReference>
<keyword evidence="8" id="KW-0472">Membrane</keyword>
<reference evidence="12" key="1">
    <citation type="submission" date="2025-08" db="UniProtKB">
        <authorList>
            <consortium name="RefSeq"/>
        </authorList>
    </citation>
    <scope>IDENTIFICATION</scope>
    <source>
        <tissue evidence="12">Tentacle</tissue>
    </source>
</reference>
<evidence type="ECO:0000313" key="12">
    <source>
        <dbReference type="RefSeq" id="XP_031559408.1"/>
    </source>
</evidence>
<evidence type="ECO:0000256" key="9">
    <source>
        <dbReference type="SAM" id="SignalP"/>
    </source>
</evidence>
<dbReference type="InterPro" id="IPR044865">
    <property type="entry name" value="MRH_dom"/>
</dbReference>
<feature type="signal peptide" evidence="9">
    <location>
        <begin position="1"/>
        <end position="21"/>
    </location>
</feature>
<dbReference type="InterPro" id="IPR009030">
    <property type="entry name" value="Growth_fac_rcpt_cys_sf"/>
</dbReference>
<evidence type="ECO:0000256" key="2">
    <source>
        <dbReference type="ARBA" id="ARBA00007627"/>
    </source>
</evidence>
<dbReference type="GO" id="GO:0005886">
    <property type="term" value="C:plasma membrane"/>
    <property type="evidence" value="ECO:0007669"/>
    <property type="project" value="UniProtKB-SubCell"/>
</dbReference>
<evidence type="ECO:0000256" key="1">
    <source>
        <dbReference type="ARBA" id="ARBA00004251"/>
    </source>
</evidence>
<gene>
    <name evidence="12" type="primary">LOC116295656</name>
</gene>
<feature type="chain" id="PRO_5027821669" evidence="9">
    <location>
        <begin position="22"/>
        <end position="994"/>
    </location>
</feature>
<evidence type="ECO:0000256" key="4">
    <source>
        <dbReference type="ARBA" id="ARBA00022729"/>
    </source>
</evidence>
<organism evidence="11 12">
    <name type="scientific">Actinia tenebrosa</name>
    <name type="common">Australian red waratah sea anemone</name>
    <dbReference type="NCBI Taxonomy" id="6105"/>
    <lineage>
        <taxon>Eukaryota</taxon>
        <taxon>Metazoa</taxon>
        <taxon>Cnidaria</taxon>
        <taxon>Anthozoa</taxon>
        <taxon>Hexacorallia</taxon>
        <taxon>Actiniaria</taxon>
        <taxon>Actiniidae</taxon>
        <taxon>Actinia</taxon>
    </lineage>
</organism>
<feature type="region of interest" description="Disordered" evidence="7">
    <location>
        <begin position="700"/>
        <end position="723"/>
    </location>
</feature>
<dbReference type="PANTHER" id="PTHR22727:SF15">
    <property type="entry name" value="MRH DOMAIN-CONTAINING PROTEIN"/>
    <property type="match status" value="1"/>
</dbReference>
<dbReference type="GeneID" id="116295656"/>
<name>A0A6P8HVN7_ACTTE</name>
<dbReference type="InterPro" id="IPR009011">
    <property type="entry name" value="Man6P_isomerase_rcpt-bd_dom_sf"/>
</dbReference>
<dbReference type="PANTHER" id="PTHR22727">
    <property type="entry name" value="PROTEIN CBG13728"/>
    <property type="match status" value="1"/>
</dbReference>
<dbReference type="AlphaFoldDB" id="A0A6P8HVN7"/>
<dbReference type="Gene3D" id="2.10.50.10">
    <property type="entry name" value="Tumor Necrosis Factor Receptor, subunit A, domain 2"/>
    <property type="match status" value="2"/>
</dbReference>
<dbReference type="SUPFAM" id="SSF57184">
    <property type="entry name" value="Growth factor receptor domain"/>
    <property type="match status" value="1"/>
</dbReference>
<keyword evidence="3" id="KW-1003">Cell membrane</keyword>
<evidence type="ECO:0000256" key="7">
    <source>
        <dbReference type="SAM" id="MobiDB-lite"/>
    </source>
</evidence>
<feature type="domain" description="MRH" evidence="10">
    <location>
        <begin position="666"/>
        <end position="865"/>
    </location>
</feature>
<dbReference type="OrthoDB" id="439917at2759"/>
<evidence type="ECO:0000256" key="6">
    <source>
        <dbReference type="ARBA" id="ARBA00023180"/>
    </source>
</evidence>
<evidence type="ECO:0000259" key="10">
    <source>
        <dbReference type="PROSITE" id="PS51914"/>
    </source>
</evidence>
<comment type="similarity">
    <text evidence="2">Belongs to the ELAPOR family.</text>
</comment>
<dbReference type="InParanoid" id="A0A6P8HVN7"/>
<dbReference type="InterPro" id="IPR011641">
    <property type="entry name" value="Tyr-kin_ephrin_A/B_rcpt-like"/>
</dbReference>
<keyword evidence="8" id="KW-1133">Transmembrane helix</keyword>
<accession>A0A6P8HVN7</accession>
<dbReference type="SUPFAM" id="SSF50911">
    <property type="entry name" value="Mannose 6-phosphate receptor domain"/>
    <property type="match status" value="1"/>
</dbReference>
<dbReference type="Gene3D" id="2.70.130.10">
    <property type="entry name" value="Mannose-6-phosphate receptor binding domain"/>
    <property type="match status" value="1"/>
</dbReference>
<sequence>MAPLSGFFYFSLFYLLHITSAKNCTKDDIKEYSLPCDQKTRMRKVVTFVDNDCTLKDLNLIKNPTSVPCACPPGQGLSKSKCVICSPGSYSVGGEDISDWGSWTKNGTVPPTESGITTYCETHRSFVKPCEHWRASYFNDSLDSGDNSKTKCMSSVLTMRKQFVEPNSYVQFEYRIEGRKCYSSYVGCDGLAFYVDNTEIMTFTGNQFVWKIAKYNVTTGFHQLKWVYRKNCYGLSYRGVSDKAFIRSITLVGTLAPQTTCTPCPAGSFSTKKEAKECIKCSYFQYQPQAGKTSCQSCPSDQYSMLGSAYCIPLINCTKDDLIMAPDKLKTCVLKKDKFYRKMTPIYSSVMVSGSTHKLCLPTAHLEKTRDVPCRCQPGYQLINDKRKAVCKPCEENQHSADGMKCKDCPSGYVTLRGKHYYIWVNDTLPDGITAQCTGDCSVKNGWIPSGDHVRTSRVVGDVLSNINTYVYNVVSNIARINFTCAVVCNISQPNIWVSGNHLADIGQCNLVFRIWASNGTLIDQMNCTNPKGRYVYRHERNRDGKLVKHSYPLKKGSYRFSWTFNQGDELRSTSAAFEGKLYNISIVGIDKGSALDCTPCGAGSYSISGNTDCSLCPKGTYSEQGSSKCKPCPNGTFADAPGSGQCLPCGANTLSLPTRDGCTNNECQFSPAKDVDYDFTELSREDGPMFEVLAYQQRRNPASRRISSSGRGTPGRPGGRTSLRRLSAYSIWPPYRRRYYVNLCTVKHENTTCTFLNTKTGVKESLPVMGCRTSWWSQRDTSIGRVIGFKPKAEDVRSGVMVELLHGDRCYSGRGSQSKYSTTIDLQCDVEAGVGSPGPESNYTQVLRRCNYYFVWRSLYACPKCRKQDFEKVQHQCVDGVANVTISRKVPCWGMVGDLEAGVTNVSCATSITSKLVKVQSTVNKVLIGVGVVVIIALIVIAGYFFYKHRDIRYKYYSALARNKPMSKLEEEEEDYGNVEGDMFHESRNIVRG</sequence>
<dbReference type="InterPro" id="IPR039181">
    <property type="entry name" value="Elapor1/2"/>
</dbReference>
<dbReference type="KEGG" id="aten:116295656"/>